<evidence type="ECO:0000313" key="1">
    <source>
        <dbReference type="EMBL" id="KAK7382552.1"/>
    </source>
</evidence>
<protein>
    <submittedName>
        <fullName evidence="1">Uncharacterized protein</fullName>
    </submittedName>
</protein>
<name>A0AAN9RSV3_PHACN</name>
<organism evidence="1 2">
    <name type="scientific">Phaseolus coccineus</name>
    <name type="common">Scarlet runner bean</name>
    <name type="synonym">Phaseolus multiflorus</name>
    <dbReference type="NCBI Taxonomy" id="3886"/>
    <lineage>
        <taxon>Eukaryota</taxon>
        <taxon>Viridiplantae</taxon>
        <taxon>Streptophyta</taxon>
        <taxon>Embryophyta</taxon>
        <taxon>Tracheophyta</taxon>
        <taxon>Spermatophyta</taxon>
        <taxon>Magnoliopsida</taxon>
        <taxon>eudicotyledons</taxon>
        <taxon>Gunneridae</taxon>
        <taxon>Pentapetalae</taxon>
        <taxon>rosids</taxon>
        <taxon>fabids</taxon>
        <taxon>Fabales</taxon>
        <taxon>Fabaceae</taxon>
        <taxon>Papilionoideae</taxon>
        <taxon>50 kb inversion clade</taxon>
        <taxon>NPAAA clade</taxon>
        <taxon>indigoferoid/millettioid clade</taxon>
        <taxon>Phaseoleae</taxon>
        <taxon>Phaseolus</taxon>
    </lineage>
</organism>
<dbReference type="AlphaFoldDB" id="A0AAN9RSV3"/>
<dbReference type="EMBL" id="JAYMYR010000001">
    <property type="protein sequence ID" value="KAK7382552.1"/>
    <property type="molecule type" value="Genomic_DNA"/>
</dbReference>
<dbReference type="Proteomes" id="UP001374584">
    <property type="component" value="Unassembled WGS sequence"/>
</dbReference>
<proteinExistence type="predicted"/>
<gene>
    <name evidence="1" type="ORF">VNO80_01441</name>
</gene>
<evidence type="ECO:0000313" key="2">
    <source>
        <dbReference type="Proteomes" id="UP001374584"/>
    </source>
</evidence>
<comment type="caution">
    <text evidence="1">The sequence shown here is derived from an EMBL/GenBank/DDBJ whole genome shotgun (WGS) entry which is preliminary data.</text>
</comment>
<reference evidence="1 2" key="1">
    <citation type="submission" date="2024-01" db="EMBL/GenBank/DDBJ databases">
        <title>The genomes of 5 underutilized Papilionoideae crops provide insights into root nodulation and disease resistanc.</title>
        <authorList>
            <person name="Jiang F."/>
        </authorList>
    </citation>
    <scope>NUCLEOTIDE SEQUENCE [LARGE SCALE GENOMIC DNA]</scope>
    <source>
        <strain evidence="1">JINMINGXINNONG_FW02</strain>
        <tissue evidence="1">Leaves</tissue>
    </source>
</reference>
<keyword evidence="2" id="KW-1185">Reference proteome</keyword>
<sequence length="66" mass="7683">MMKMWCWKNLLKLNHESVQVPVLVRLYCGYQIQSAVPRIWLPRCEGTVQERYVTVPIPVLELSAAP</sequence>
<accession>A0AAN9RSV3</accession>